<dbReference type="PIRSF" id="PIRSF006641">
    <property type="entry name" value="CHP00092"/>
    <property type="match status" value="1"/>
</dbReference>
<evidence type="ECO:0000256" key="7">
    <source>
        <dbReference type="SAM" id="Coils"/>
    </source>
</evidence>
<dbReference type="CDD" id="cd01900">
    <property type="entry name" value="YchF"/>
    <property type="match status" value="1"/>
</dbReference>
<dbReference type="Gene3D" id="3.10.20.30">
    <property type="match status" value="1"/>
</dbReference>
<dbReference type="Proteomes" id="UP000075357">
    <property type="component" value="Unassembled WGS sequence"/>
</dbReference>
<evidence type="ECO:0000313" key="11">
    <source>
        <dbReference type="Proteomes" id="UP000075357"/>
    </source>
</evidence>
<protein>
    <recommendedName>
        <fullName evidence="6">Ribosome-binding ATPase YchF</fullName>
    </recommendedName>
</protein>
<dbReference type="PROSITE" id="PS51710">
    <property type="entry name" value="G_OBG"/>
    <property type="match status" value="1"/>
</dbReference>
<evidence type="ECO:0000313" key="10">
    <source>
        <dbReference type="EMBL" id="KXZ60369.1"/>
    </source>
</evidence>
<feature type="coiled-coil region" evidence="7">
    <location>
        <begin position="151"/>
        <end position="178"/>
    </location>
</feature>
<dbReference type="NCBIfam" id="TIGR00092">
    <property type="entry name" value="redox-regulated ATPase YchF"/>
    <property type="match status" value="1"/>
</dbReference>
<evidence type="ECO:0000256" key="2">
    <source>
        <dbReference type="ARBA" id="ARBA00022723"/>
    </source>
</evidence>
<dbReference type="AlphaFoldDB" id="A0A150HE25"/>
<dbReference type="GO" id="GO:0005524">
    <property type="term" value="F:ATP binding"/>
    <property type="evidence" value="ECO:0007669"/>
    <property type="project" value="UniProtKB-UniRule"/>
</dbReference>
<dbReference type="InterPro" id="IPR012676">
    <property type="entry name" value="TGS-like"/>
</dbReference>
<dbReference type="GO" id="GO:0005525">
    <property type="term" value="F:GTP binding"/>
    <property type="evidence" value="ECO:0007669"/>
    <property type="project" value="InterPro"/>
</dbReference>
<dbReference type="Gene3D" id="3.40.50.300">
    <property type="entry name" value="P-loop containing nucleotide triphosphate hydrolases"/>
    <property type="match status" value="1"/>
</dbReference>
<dbReference type="Pfam" id="PF01926">
    <property type="entry name" value="MMR_HSR1"/>
    <property type="match status" value="1"/>
</dbReference>
<keyword evidence="4 6" id="KW-0067">ATP-binding</keyword>
<dbReference type="PRINTS" id="PR00326">
    <property type="entry name" value="GTP1OBG"/>
</dbReference>
<keyword evidence="5" id="KW-0460">Magnesium</keyword>
<evidence type="ECO:0000259" key="8">
    <source>
        <dbReference type="PROSITE" id="PS51710"/>
    </source>
</evidence>
<dbReference type="InterPro" id="IPR027417">
    <property type="entry name" value="P-loop_NTPase"/>
</dbReference>
<dbReference type="SUPFAM" id="SSF52540">
    <property type="entry name" value="P-loop containing nucleoside triphosphate hydrolases"/>
    <property type="match status" value="1"/>
</dbReference>
<proteinExistence type="inferred from homology"/>
<dbReference type="HAMAP" id="MF_00944">
    <property type="entry name" value="YchF_OLA1_ATPase"/>
    <property type="match status" value="1"/>
</dbReference>
<dbReference type="EMBL" id="LRAD01000032">
    <property type="protein sequence ID" value="KXZ60369.1"/>
    <property type="molecule type" value="Genomic_DNA"/>
</dbReference>
<comment type="caution">
    <text evidence="10">The sequence shown here is derived from an EMBL/GenBank/DDBJ whole genome shotgun (WGS) entry which is preliminary data.</text>
</comment>
<keyword evidence="11" id="KW-1185">Reference proteome</keyword>
<dbReference type="PROSITE" id="PS51880">
    <property type="entry name" value="TGS"/>
    <property type="match status" value="1"/>
</dbReference>
<dbReference type="InterPro" id="IPR013029">
    <property type="entry name" value="YchF_C"/>
</dbReference>
<gene>
    <name evidence="6 10" type="primary">ychF</name>
    <name evidence="10" type="ORF">Mlaev_01446</name>
</gene>
<dbReference type="PANTHER" id="PTHR23305:SF18">
    <property type="entry name" value="OBG-TYPE G DOMAIN-CONTAINING PROTEIN"/>
    <property type="match status" value="1"/>
</dbReference>
<dbReference type="InterPro" id="IPR031167">
    <property type="entry name" value="G_OBG"/>
</dbReference>
<dbReference type="InterPro" id="IPR004095">
    <property type="entry name" value="TGS"/>
</dbReference>
<organism evidence="10 11">
    <name type="scientific">Microbacterium laevaniformans</name>
    <dbReference type="NCBI Taxonomy" id="36807"/>
    <lineage>
        <taxon>Bacteria</taxon>
        <taxon>Bacillati</taxon>
        <taxon>Actinomycetota</taxon>
        <taxon>Actinomycetes</taxon>
        <taxon>Micrococcales</taxon>
        <taxon>Microbacteriaceae</taxon>
        <taxon>Microbacterium</taxon>
    </lineage>
</organism>
<feature type="binding site" evidence="6">
    <location>
        <begin position="33"/>
        <end position="38"/>
    </location>
    <ligand>
        <name>ATP</name>
        <dbReference type="ChEBI" id="CHEBI:30616"/>
    </ligand>
</feature>
<dbReference type="InterPro" id="IPR023192">
    <property type="entry name" value="TGS-like_dom_sf"/>
</dbReference>
<keyword evidence="7" id="KW-0175">Coiled coil</keyword>
<comment type="function">
    <text evidence="6">ATPase that binds to both the 70S ribosome and the 50S ribosomal subunit in a nucleotide-independent manner.</text>
</comment>
<dbReference type="Pfam" id="PF06071">
    <property type="entry name" value="YchF-GTPase_C"/>
    <property type="match status" value="1"/>
</dbReference>
<keyword evidence="2" id="KW-0479">Metal-binding</keyword>
<dbReference type="SUPFAM" id="SSF81271">
    <property type="entry name" value="TGS-like"/>
    <property type="match status" value="1"/>
</dbReference>
<feature type="domain" description="TGS" evidence="9">
    <location>
        <begin position="293"/>
        <end position="376"/>
    </location>
</feature>
<reference evidence="10 11" key="1">
    <citation type="submission" date="2016-01" db="EMBL/GenBank/DDBJ databases">
        <title>Draft genome sequences of Microbacterium laevaniformans LCDC 91-0039 and the type strain of Microbacterium hominis LCDC 84-209.</title>
        <authorList>
            <person name="Bernier A.-M."/>
            <person name="Bernard K."/>
        </authorList>
    </citation>
    <scope>NUCLEOTIDE SEQUENCE [LARGE SCALE GENOMIC DNA]</scope>
    <source>
        <strain evidence="10 11">LCDC 91-0039</strain>
    </source>
</reference>
<evidence type="ECO:0000259" key="9">
    <source>
        <dbReference type="PROSITE" id="PS51880"/>
    </source>
</evidence>
<dbReference type="GO" id="GO:0005737">
    <property type="term" value="C:cytoplasm"/>
    <property type="evidence" value="ECO:0007669"/>
    <property type="project" value="TreeGrafter"/>
</dbReference>
<dbReference type="GO" id="GO:0043023">
    <property type="term" value="F:ribosomal large subunit binding"/>
    <property type="evidence" value="ECO:0007669"/>
    <property type="project" value="UniProtKB-UniRule"/>
</dbReference>
<dbReference type="Gene3D" id="1.10.150.300">
    <property type="entry name" value="TGS-like domain"/>
    <property type="match status" value="1"/>
</dbReference>
<keyword evidence="3 6" id="KW-0547">Nucleotide-binding</keyword>
<dbReference type="InterPro" id="IPR041706">
    <property type="entry name" value="YchF_N"/>
</dbReference>
<dbReference type="FunFam" id="1.10.150.300:FF:000001">
    <property type="entry name" value="Ribosome-binding ATPase YchF"/>
    <property type="match status" value="1"/>
</dbReference>
<dbReference type="FunFam" id="3.10.20.30:FF:000001">
    <property type="entry name" value="Ribosome-binding ATPase YchF"/>
    <property type="match status" value="1"/>
</dbReference>
<dbReference type="GO" id="GO:0016887">
    <property type="term" value="F:ATP hydrolysis activity"/>
    <property type="evidence" value="ECO:0007669"/>
    <property type="project" value="UniProtKB-UniRule"/>
</dbReference>
<comment type="similarity">
    <text evidence="6">Belongs to the TRAFAC class OBG-HflX-like GTPase superfamily. OBG GTPase family. YchF/OLA1 subfamily.</text>
</comment>
<evidence type="ECO:0000256" key="1">
    <source>
        <dbReference type="ARBA" id="ARBA00001946"/>
    </source>
</evidence>
<dbReference type="InterPro" id="IPR006073">
    <property type="entry name" value="GTP-bd"/>
</dbReference>
<name>A0A150HE25_9MICO</name>
<sequence>MVTNQGGAGEEGVLTPVDLTPVALTIGIVGLPNVGKSTLFNALTKNQVLAANYPFATIEPNVGVVNLPDPRLDKLAEVFGSERTLPAAVSFVDIAGIVRGASEGEGLGNKFLANIREADAIAQVVRGFADSDVVHVDGKVDPASDMETINAELQLADLETLEKAIVRYEKEVRGKKLDPAVLEAAVAARDALQRGVLLSASGIDLAPIKELGLLTAKPFIFVFNVDEAVLTDAARKAELAALVAPAKAVFLDAKIESELIDLDPDEAAELLASTGQDESGLDQLARIGFDMLGLQTYLTAGPKEARAWTIGKGWKAPQAAGVIHTDFEKGFIKAEVISFDDLVALGSVAEARAKGKARLEGKDYVMQDGDVVEFRFNV</sequence>
<accession>A0A150HE25</accession>
<dbReference type="PANTHER" id="PTHR23305">
    <property type="entry name" value="OBG GTPASE FAMILY"/>
    <property type="match status" value="1"/>
</dbReference>
<evidence type="ECO:0000256" key="5">
    <source>
        <dbReference type="ARBA" id="ARBA00022842"/>
    </source>
</evidence>
<evidence type="ECO:0000256" key="6">
    <source>
        <dbReference type="HAMAP-Rule" id="MF_00944"/>
    </source>
</evidence>
<feature type="domain" description="OBG-type G" evidence="8">
    <location>
        <begin position="24"/>
        <end position="271"/>
    </location>
</feature>
<dbReference type="InterPro" id="IPR004396">
    <property type="entry name" value="ATPase_YchF/OLA1"/>
</dbReference>
<comment type="cofactor">
    <cofactor evidence="1">
        <name>Mg(2+)</name>
        <dbReference type="ChEBI" id="CHEBI:18420"/>
    </cofactor>
</comment>
<dbReference type="InterPro" id="IPR012675">
    <property type="entry name" value="Beta-grasp_dom_sf"/>
</dbReference>
<dbReference type="GO" id="GO:0046872">
    <property type="term" value="F:metal ion binding"/>
    <property type="evidence" value="ECO:0007669"/>
    <property type="project" value="UniProtKB-KW"/>
</dbReference>
<evidence type="ECO:0000256" key="3">
    <source>
        <dbReference type="ARBA" id="ARBA00022741"/>
    </source>
</evidence>
<evidence type="ECO:0000256" key="4">
    <source>
        <dbReference type="ARBA" id="ARBA00022840"/>
    </source>
</evidence>
<dbReference type="PATRIC" id="fig|36807.3.peg.1470"/>
<dbReference type="CDD" id="cd04867">
    <property type="entry name" value="TGS_YchF_OLA1"/>
    <property type="match status" value="1"/>
</dbReference>
<dbReference type="STRING" id="36807.Mlaev_01446"/>